<keyword evidence="1" id="KW-0449">Lipoprotein</keyword>
<evidence type="ECO:0000313" key="2">
    <source>
        <dbReference type="Proteomes" id="UP000014115"/>
    </source>
</evidence>
<dbReference type="AlphaFoldDB" id="K2KJQ5"/>
<dbReference type="PANTHER" id="PTHR37530:SF1">
    <property type="entry name" value="OUTER MEMBRANE PROTEIN SLP"/>
    <property type="match status" value="1"/>
</dbReference>
<dbReference type="Proteomes" id="UP000014115">
    <property type="component" value="Unassembled WGS sequence"/>
</dbReference>
<accession>K2KJQ5</accession>
<dbReference type="STRING" id="740709.A10D4_09474"/>
<dbReference type="NCBIfam" id="TIGR00752">
    <property type="entry name" value="slp"/>
    <property type="match status" value="1"/>
</dbReference>
<reference evidence="1 2" key="1">
    <citation type="journal article" date="2012" name="J. Bacteriol.">
        <title>Genome Sequence of Idiomarina xiamenensis Type Strain 10-D-4.</title>
        <authorList>
            <person name="Lai Q."/>
            <person name="Wang L."/>
            <person name="Wang W."/>
            <person name="Shao Z."/>
        </authorList>
    </citation>
    <scope>NUCLEOTIDE SEQUENCE [LARGE SCALE GENOMIC DNA]</scope>
    <source>
        <strain evidence="1 2">10-D-4</strain>
    </source>
</reference>
<comment type="caution">
    <text evidence="1">The sequence shown here is derived from an EMBL/GenBank/DDBJ whole genome shotgun (WGS) entry which is preliminary data.</text>
</comment>
<dbReference type="PROSITE" id="PS51257">
    <property type="entry name" value="PROKAR_LIPOPROTEIN"/>
    <property type="match status" value="1"/>
</dbReference>
<protein>
    <submittedName>
        <fullName evidence="1">Starvation-inducible outer membrane lipoprotein</fullName>
    </submittedName>
</protein>
<proteinExistence type="predicted"/>
<dbReference type="eggNOG" id="COG3065">
    <property type="taxonomic scope" value="Bacteria"/>
</dbReference>
<name>K2KJQ5_9GAMM</name>
<evidence type="ECO:0000313" key="1">
    <source>
        <dbReference type="EMBL" id="EKE82824.1"/>
    </source>
</evidence>
<dbReference type="InterPro" id="IPR004658">
    <property type="entry name" value="OMP_Slp"/>
</dbReference>
<sequence length="188" mass="21268">MKVLWSIAALLVLSGCSSIPDPIKANDGETLVSYTQALENPQQTVGQRARWGGVIAAVNNSEQGTVIEVVNFDLQSWGRPLASDQSNGRFRAVIDGFVDPMVYKKGRSITVIGTIAEPQQGKIDEYRYLYPVIDVSGKYLWKEIKETRVEVDYSPLWFRHQFYAPPYYYYPRTRVVPARTQKSSGNKQ</sequence>
<dbReference type="PANTHER" id="PTHR37530">
    <property type="entry name" value="OUTER MEMBRANE PROTEIN SLP"/>
    <property type="match status" value="1"/>
</dbReference>
<dbReference type="GO" id="GO:0019867">
    <property type="term" value="C:outer membrane"/>
    <property type="evidence" value="ECO:0007669"/>
    <property type="project" value="InterPro"/>
</dbReference>
<dbReference type="Pfam" id="PF03843">
    <property type="entry name" value="Slp"/>
    <property type="match status" value="1"/>
</dbReference>
<organism evidence="1 2">
    <name type="scientific">Idiomarina xiamenensis 10-D-4</name>
    <dbReference type="NCBI Taxonomy" id="740709"/>
    <lineage>
        <taxon>Bacteria</taxon>
        <taxon>Pseudomonadati</taxon>
        <taxon>Pseudomonadota</taxon>
        <taxon>Gammaproteobacteria</taxon>
        <taxon>Alteromonadales</taxon>
        <taxon>Idiomarinaceae</taxon>
        <taxon>Idiomarina</taxon>
    </lineage>
</organism>
<dbReference type="PIRSF" id="PIRSF004982">
    <property type="entry name" value="SlP"/>
    <property type="match status" value="1"/>
</dbReference>
<dbReference type="EMBL" id="AMRG01000011">
    <property type="protein sequence ID" value="EKE82824.1"/>
    <property type="molecule type" value="Genomic_DNA"/>
</dbReference>
<dbReference type="PATRIC" id="fig|740709.3.peg.1918"/>
<keyword evidence="2" id="KW-1185">Reference proteome</keyword>
<gene>
    <name evidence="1" type="ORF">A10D4_09474</name>
</gene>